<reference evidence="2 3" key="1">
    <citation type="submission" date="2022-04" db="EMBL/GenBank/DDBJ databases">
        <title>Hymenobacter sp. isolated from the air.</title>
        <authorList>
            <person name="Won M."/>
            <person name="Lee C.-M."/>
            <person name="Woen H.-Y."/>
            <person name="Kwon S.-W."/>
        </authorList>
    </citation>
    <scope>NUCLEOTIDE SEQUENCE [LARGE SCALE GENOMIC DNA]</scope>
    <source>
        <strain evidence="3">5516 S-25</strain>
    </source>
</reference>
<dbReference type="Gene3D" id="3.40.50.11190">
    <property type="match status" value="1"/>
</dbReference>
<dbReference type="EC" id="3.6.1.57" evidence="2"/>
<dbReference type="InterPro" id="IPR000182">
    <property type="entry name" value="GNAT_dom"/>
</dbReference>
<dbReference type="NCBIfam" id="TIGR03590">
    <property type="entry name" value="PseG"/>
    <property type="match status" value="1"/>
</dbReference>
<dbReference type="InterPro" id="IPR020023">
    <property type="entry name" value="PseG"/>
</dbReference>
<dbReference type="GO" id="GO:0016787">
    <property type="term" value="F:hydrolase activity"/>
    <property type="evidence" value="ECO:0007669"/>
    <property type="project" value="UniProtKB-KW"/>
</dbReference>
<dbReference type="Gene3D" id="3.40.630.30">
    <property type="match status" value="1"/>
</dbReference>
<evidence type="ECO:0000313" key="3">
    <source>
        <dbReference type="Proteomes" id="UP000829647"/>
    </source>
</evidence>
<dbReference type="Pfam" id="PF13302">
    <property type="entry name" value="Acetyltransf_3"/>
    <property type="match status" value="1"/>
</dbReference>
<feature type="domain" description="N-acetyltransferase" evidence="1">
    <location>
        <begin position="355"/>
        <end position="512"/>
    </location>
</feature>
<sequence length="512" mass="55484">METSAPPHSAARRAAPPVRLILRADGNSRIGLGHVMRLLALAGILRPVFAEQIFLIREPDPALAEQLRAAGLQLRELPSQPLPEEAAWLVRQELRPTDVLVLDGYDFRYDYQNTVRGAVARLVYLDDLHAFPLAADLILNPAGGLTLQQYELRQPGGRLLSGPAFAPLREAFRTSPSSMSGAALPDTVLVCLGGADPTHQTQRITAELLALPSVRLVHAVVGGAYLGWTGLSAWAEEQPRLQLHRNLSGPELAALMRQCGAAVCSASTVSYEYAAAGGGLLFVLATVDNQRDIDFYLRSAGLALPYTSAANVLTSPEAERLTSRLRQQQQRVFDGLAPARLRQEFRALPLPAAPFHLRPVTAADSEQLLTWTNEPAVRQFSFNPTLVARPDHEQWLNARLQDPNALLLLAQDAATGRPAGLIRFAVTEGEQEATLSYLLDAGFRGRGLAPLLLLAGTRRLLAQFPAVRHVVGHVQPANVASVHAFERAGFYRRPAPADDASLTYVWCGVGAA</sequence>
<dbReference type="RefSeq" id="WP_247976521.1">
    <property type="nucleotide sequence ID" value="NZ_CP095848.1"/>
</dbReference>
<dbReference type="Gene3D" id="3.40.50.2000">
    <property type="entry name" value="Glycogen Phosphorylase B"/>
    <property type="match status" value="1"/>
</dbReference>
<dbReference type="InterPro" id="IPR016181">
    <property type="entry name" value="Acyl_CoA_acyltransferase"/>
</dbReference>
<dbReference type="Proteomes" id="UP000829647">
    <property type="component" value="Chromosome"/>
</dbReference>
<organism evidence="2 3">
    <name type="scientific">Hymenobacter sublimis</name>
    <dbReference type="NCBI Taxonomy" id="2933777"/>
    <lineage>
        <taxon>Bacteria</taxon>
        <taxon>Pseudomonadati</taxon>
        <taxon>Bacteroidota</taxon>
        <taxon>Cytophagia</taxon>
        <taxon>Cytophagales</taxon>
        <taxon>Hymenobacteraceae</taxon>
        <taxon>Hymenobacter</taxon>
    </lineage>
</organism>
<dbReference type="PROSITE" id="PS51186">
    <property type="entry name" value="GNAT"/>
    <property type="match status" value="1"/>
</dbReference>
<protein>
    <submittedName>
        <fullName evidence="2">UDP-2,4-diacetamido-2,4, 6-trideoxy-beta-L-altropyranose hydrolase</fullName>
        <ecNumber evidence="2">3.6.1.57</ecNumber>
    </submittedName>
</protein>
<name>A0ABY4JFE4_9BACT</name>
<keyword evidence="2" id="KW-0378">Hydrolase</keyword>
<keyword evidence="3" id="KW-1185">Reference proteome</keyword>
<dbReference type="SUPFAM" id="SSF55729">
    <property type="entry name" value="Acyl-CoA N-acyltransferases (Nat)"/>
    <property type="match status" value="1"/>
</dbReference>
<evidence type="ECO:0000313" key="2">
    <source>
        <dbReference type="EMBL" id="UPL50507.1"/>
    </source>
</evidence>
<dbReference type="EMBL" id="CP095848">
    <property type="protein sequence ID" value="UPL50507.1"/>
    <property type="molecule type" value="Genomic_DNA"/>
</dbReference>
<accession>A0ABY4JFE4</accession>
<evidence type="ECO:0000259" key="1">
    <source>
        <dbReference type="PROSITE" id="PS51186"/>
    </source>
</evidence>
<gene>
    <name evidence="2" type="primary">pseG</name>
    <name evidence="2" type="ORF">MWH26_06270</name>
</gene>
<proteinExistence type="predicted"/>